<dbReference type="EMBL" id="AWWI01000016">
    <property type="protein sequence ID" value="PIL22031.1"/>
    <property type="molecule type" value="Genomic_DNA"/>
</dbReference>
<name>A0A2G8RKU5_9RHOB</name>
<evidence type="ECO:0000313" key="2">
    <source>
        <dbReference type="Proteomes" id="UP000231259"/>
    </source>
</evidence>
<sequence length="51" mass="5620">MDGVKVIPQINDEFTNLALTSGCNAAKLCHMSVQRIDQHGALLHQKTPGWM</sequence>
<evidence type="ECO:0000313" key="1">
    <source>
        <dbReference type="EMBL" id="PIL22031.1"/>
    </source>
</evidence>
<keyword evidence="2" id="KW-1185">Reference proteome</keyword>
<comment type="caution">
    <text evidence="1">The sequence shown here is derived from an EMBL/GenBank/DDBJ whole genome shotgun (WGS) entry which is preliminary data.</text>
</comment>
<gene>
    <name evidence="1" type="ORF">P775_00785</name>
</gene>
<organism evidence="1 2">
    <name type="scientific">Puniceibacterium antarcticum</name>
    <dbReference type="NCBI Taxonomy" id="1206336"/>
    <lineage>
        <taxon>Bacteria</taxon>
        <taxon>Pseudomonadati</taxon>
        <taxon>Pseudomonadota</taxon>
        <taxon>Alphaproteobacteria</taxon>
        <taxon>Rhodobacterales</taxon>
        <taxon>Paracoccaceae</taxon>
        <taxon>Puniceibacterium</taxon>
    </lineage>
</organism>
<dbReference type="AlphaFoldDB" id="A0A2G8RKU5"/>
<dbReference type="Proteomes" id="UP000231259">
    <property type="component" value="Unassembled WGS sequence"/>
</dbReference>
<proteinExistence type="predicted"/>
<accession>A0A2G8RKU5</accession>
<protein>
    <submittedName>
        <fullName evidence="1">Uncharacterized protein</fullName>
    </submittedName>
</protein>
<reference evidence="1 2" key="1">
    <citation type="submission" date="2013-09" db="EMBL/GenBank/DDBJ databases">
        <title>Genome sequencing of Phaeobacter antarcticus sp. nov. SM1211.</title>
        <authorList>
            <person name="Zhang X.-Y."/>
            <person name="Liu C."/>
            <person name="Chen X.-L."/>
            <person name="Xie B.-B."/>
            <person name="Qin Q.-L."/>
            <person name="Rong J.-C."/>
            <person name="Zhang Y.-Z."/>
        </authorList>
    </citation>
    <scope>NUCLEOTIDE SEQUENCE [LARGE SCALE GENOMIC DNA]</scope>
    <source>
        <strain evidence="1 2">SM1211</strain>
    </source>
</reference>